<dbReference type="Proteomes" id="UP001595697">
    <property type="component" value="Unassembled WGS sequence"/>
</dbReference>
<protein>
    <recommendedName>
        <fullName evidence="2">UPF0102 protein ACFOVS_02700</fullName>
    </recommendedName>
</protein>
<dbReference type="SUPFAM" id="SSF52980">
    <property type="entry name" value="Restriction endonuclease-like"/>
    <property type="match status" value="1"/>
</dbReference>
<dbReference type="PANTHER" id="PTHR34039">
    <property type="entry name" value="UPF0102 PROTEIN YRAN"/>
    <property type="match status" value="1"/>
</dbReference>
<dbReference type="NCBIfam" id="NF009151">
    <property type="entry name" value="PRK12497.1-5"/>
    <property type="match status" value="1"/>
</dbReference>
<gene>
    <name evidence="3" type="ORF">ACFOVS_02700</name>
</gene>
<sequence>MPKTHKNDGKRRRHAERRGRYSEYLAALYLMAKGYRIVSTRYRTPLGEIDLIARKGSVVAFIEVKARKSENLAVEAVGFQSQKRIRAASDLWLAKQRKASVLSLRYDIVAVRPWRLPRHFVDAF</sequence>
<organism evidence="3 4">
    <name type="scientific">Rhizobium lemnae</name>
    <dbReference type="NCBI Taxonomy" id="1214924"/>
    <lineage>
        <taxon>Bacteria</taxon>
        <taxon>Pseudomonadati</taxon>
        <taxon>Pseudomonadota</taxon>
        <taxon>Alphaproteobacteria</taxon>
        <taxon>Hyphomicrobiales</taxon>
        <taxon>Rhizobiaceae</taxon>
        <taxon>Rhizobium/Agrobacterium group</taxon>
        <taxon>Rhizobium</taxon>
    </lineage>
</organism>
<dbReference type="InterPro" id="IPR011335">
    <property type="entry name" value="Restrct_endonuc-II-like"/>
</dbReference>
<dbReference type="InterPro" id="IPR003509">
    <property type="entry name" value="UPF0102_YraN-like"/>
</dbReference>
<dbReference type="RefSeq" id="WP_247260576.1">
    <property type="nucleotide sequence ID" value="NZ_JALJQZ010000010.1"/>
</dbReference>
<name>A0ABV8E4N7_9HYPH</name>
<evidence type="ECO:0000313" key="4">
    <source>
        <dbReference type="Proteomes" id="UP001595697"/>
    </source>
</evidence>
<dbReference type="InterPro" id="IPR011856">
    <property type="entry name" value="tRNA_endonuc-like_dom_sf"/>
</dbReference>
<dbReference type="Pfam" id="PF02021">
    <property type="entry name" value="UPF0102"/>
    <property type="match status" value="1"/>
</dbReference>
<dbReference type="EMBL" id="JBHSBD010000008">
    <property type="protein sequence ID" value="MFC3967068.1"/>
    <property type="molecule type" value="Genomic_DNA"/>
</dbReference>
<evidence type="ECO:0000313" key="3">
    <source>
        <dbReference type="EMBL" id="MFC3967068.1"/>
    </source>
</evidence>
<dbReference type="NCBIfam" id="TIGR00252">
    <property type="entry name" value="YraN family protein"/>
    <property type="match status" value="1"/>
</dbReference>
<proteinExistence type="inferred from homology"/>
<evidence type="ECO:0000256" key="1">
    <source>
        <dbReference type="ARBA" id="ARBA00006738"/>
    </source>
</evidence>
<dbReference type="Gene3D" id="3.40.1350.10">
    <property type="match status" value="1"/>
</dbReference>
<comment type="similarity">
    <text evidence="1 2">Belongs to the UPF0102 family.</text>
</comment>
<accession>A0ABV8E4N7</accession>
<evidence type="ECO:0000256" key="2">
    <source>
        <dbReference type="HAMAP-Rule" id="MF_00048"/>
    </source>
</evidence>
<dbReference type="HAMAP" id="MF_00048">
    <property type="entry name" value="UPF0102"/>
    <property type="match status" value="1"/>
</dbReference>
<comment type="caution">
    <text evidence="3">The sequence shown here is derived from an EMBL/GenBank/DDBJ whole genome shotgun (WGS) entry which is preliminary data.</text>
</comment>
<keyword evidence="4" id="KW-1185">Reference proteome</keyword>
<reference evidence="4" key="1">
    <citation type="journal article" date="2019" name="Int. J. Syst. Evol. Microbiol.">
        <title>The Global Catalogue of Microorganisms (GCM) 10K type strain sequencing project: providing services to taxonomists for standard genome sequencing and annotation.</title>
        <authorList>
            <consortium name="The Broad Institute Genomics Platform"/>
            <consortium name="The Broad Institute Genome Sequencing Center for Infectious Disease"/>
            <person name="Wu L."/>
            <person name="Ma J."/>
        </authorList>
    </citation>
    <scope>NUCLEOTIDE SEQUENCE [LARGE SCALE GENOMIC DNA]</scope>
    <source>
        <strain evidence="4">TBRC 5781</strain>
    </source>
</reference>
<dbReference type="PANTHER" id="PTHR34039:SF1">
    <property type="entry name" value="UPF0102 PROTEIN YRAN"/>
    <property type="match status" value="1"/>
</dbReference>